<dbReference type="CDD" id="cd08054">
    <property type="entry name" value="gp6"/>
    <property type="match status" value="1"/>
</dbReference>
<name>A0A8S5M604_9CAUD</name>
<evidence type="ECO:0000313" key="1">
    <source>
        <dbReference type="EMBL" id="DAD77741.1"/>
    </source>
</evidence>
<dbReference type="EMBL" id="BK014833">
    <property type="protein sequence ID" value="DAD77741.1"/>
    <property type="molecule type" value="Genomic_DNA"/>
</dbReference>
<proteinExistence type="predicted"/>
<dbReference type="Gene3D" id="1.10.3230.30">
    <property type="entry name" value="Phage gp6-like head-tail connector protein"/>
    <property type="match status" value="1"/>
</dbReference>
<organism evidence="1">
    <name type="scientific">Myoviridae sp. ctCL221</name>
    <dbReference type="NCBI Taxonomy" id="2826630"/>
    <lineage>
        <taxon>Viruses</taxon>
        <taxon>Duplodnaviria</taxon>
        <taxon>Heunggongvirae</taxon>
        <taxon>Uroviricota</taxon>
        <taxon>Caudoviricetes</taxon>
    </lineage>
</organism>
<dbReference type="NCBIfam" id="TIGR01560">
    <property type="entry name" value="put_DNA_pack"/>
    <property type="match status" value="1"/>
</dbReference>
<reference evidence="1" key="1">
    <citation type="journal article" date="2021" name="Proc. Natl. Acad. Sci. U.S.A.">
        <title>A Catalog of Tens of Thousands of Viruses from Human Metagenomes Reveals Hidden Associations with Chronic Diseases.</title>
        <authorList>
            <person name="Tisza M.J."/>
            <person name="Buck C.B."/>
        </authorList>
    </citation>
    <scope>NUCLEOTIDE SEQUENCE</scope>
    <source>
        <strain evidence="1">CtCL221</strain>
    </source>
</reference>
<protein>
    <submittedName>
        <fullName evidence="1">Head tail connector</fullName>
    </submittedName>
</protein>
<dbReference type="InterPro" id="IPR006450">
    <property type="entry name" value="Phage_HK97_gp6-like"/>
</dbReference>
<accession>A0A8S5M604</accession>
<sequence length="103" mass="11963">MKVSEITVEDIANYLRLSEISGEDNKNIELFLNIAKNYIENYTGIPQESKTEEAETLDTYSDFVIVVYILCQDMYDNRVMYVDGKNINNTVKTILDMHTRNNL</sequence>